<proteinExistence type="predicted"/>
<feature type="non-terminal residue" evidence="2">
    <location>
        <position position="58"/>
    </location>
</feature>
<evidence type="ECO:0000313" key="3">
    <source>
        <dbReference type="Proteomes" id="UP001381693"/>
    </source>
</evidence>
<feature type="compositionally biased region" description="Polar residues" evidence="1">
    <location>
        <begin position="31"/>
        <end position="40"/>
    </location>
</feature>
<comment type="caution">
    <text evidence="2">The sequence shown here is derived from an EMBL/GenBank/DDBJ whole genome shotgun (WGS) entry which is preliminary data.</text>
</comment>
<evidence type="ECO:0000256" key="1">
    <source>
        <dbReference type="SAM" id="MobiDB-lite"/>
    </source>
</evidence>
<dbReference type="EMBL" id="JAXCGZ010009644">
    <property type="protein sequence ID" value="KAK7076500.1"/>
    <property type="molecule type" value="Genomic_DNA"/>
</dbReference>
<accession>A0AAN8X203</accession>
<organism evidence="2 3">
    <name type="scientific">Halocaridina rubra</name>
    <name type="common">Hawaiian red shrimp</name>
    <dbReference type="NCBI Taxonomy" id="373956"/>
    <lineage>
        <taxon>Eukaryota</taxon>
        <taxon>Metazoa</taxon>
        <taxon>Ecdysozoa</taxon>
        <taxon>Arthropoda</taxon>
        <taxon>Crustacea</taxon>
        <taxon>Multicrustacea</taxon>
        <taxon>Malacostraca</taxon>
        <taxon>Eumalacostraca</taxon>
        <taxon>Eucarida</taxon>
        <taxon>Decapoda</taxon>
        <taxon>Pleocyemata</taxon>
        <taxon>Caridea</taxon>
        <taxon>Atyoidea</taxon>
        <taxon>Atyidae</taxon>
        <taxon>Halocaridina</taxon>
    </lineage>
</organism>
<gene>
    <name evidence="2" type="ORF">SK128_002349</name>
</gene>
<reference evidence="2 3" key="1">
    <citation type="submission" date="2023-11" db="EMBL/GenBank/DDBJ databases">
        <title>Halocaridina rubra genome assembly.</title>
        <authorList>
            <person name="Smith C."/>
        </authorList>
    </citation>
    <scope>NUCLEOTIDE SEQUENCE [LARGE SCALE GENOMIC DNA]</scope>
    <source>
        <strain evidence="2">EP-1</strain>
        <tissue evidence="2">Whole</tissue>
    </source>
</reference>
<evidence type="ECO:0000313" key="2">
    <source>
        <dbReference type="EMBL" id="KAK7076500.1"/>
    </source>
</evidence>
<feature type="non-terminal residue" evidence="2">
    <location>
        <position position="1"/>
    </location>
</feature>
<protein>
    <submittedName>
        <fullName evidence="2">Uncharacterized protein</fullName>
    </submittedName>
</protein>
<feature type="region of interest" description="Disordered" evidence="1">
    <location>
        <begin position="1"/>
        <end position="41"/>
    </location>
</feature>
<keyword evidence="3" id="KW-1185">Reference proteome</keyword>
<dbReference type="AlphaFoldDB" id="A0AAN8X203"/>
<name>A0AAN8X203_HALRR</name>
<dbReference type="Proteomes" id="UP001381693">
    <property type="component" value="Unassembled WGS sequence"/>
</dbReference>
<sequence>ILHSRMDGTGHGGPIGRSPAGTDSKHGSIIPSYNQNSFSLHRQIRHIKRAPNFFEESK</sequence>